<protein>
    <submittedName>
        <fullName evidence="4">GCN5 family acetyltransferase</fullName>
    </submittedName>
</protein>
<dbReference type="InterPro" id="IPR016181">
    <property type="entry name" value="Acyl_CoA_acyltransferase"/>
</dbReference>
<evidence type="ECO:0000313" key="5">
    <source>
        <dbReference type="Proteomes" id="UP000028721"/>
    </source>
</evidence>
<dbReference type="SUPFAM" id="SSF55729">
    <property type="entry name" value="Acyl-CoA N-acyltransferases (Nat)"/>
    <property type="match status" value="1"/>
</dbReference>
<dbReference type="InterPro" id="IPR000182">
    <property type="entry name" value="GNAT_dom"/>
</dbReference>
<evidence type="ECO:0000256" key="2">
    <source>
        <dbReference type="ARBA" id="ARBA00023315"/>
    </source>
</evidence>
<dbReference type="PROSITE" id="PS51186">
    <property type="entry name" value="GNAT"/>
    <property type="match status" value="1"/>
</dbReference>
<dbReference type="Gene3D" id="3.40.630.30">
    <property type="match status" value="1"/>
</dbReference>
<feature type="domain" description="N-acetyltransferase" evidence="3">
    <location>
        <begin position="4"/>
        <end position="131"/>
    </location>
</feature>
<dbReference type="CDD" id="cd04301">
    <property type="entry name" value="NAT_SF"/>
    <property type="match status" value="1"/>
</dbReference>
<proteinExistence type="predicted"/>
<evidence type="ECO:0000259" key="3">
    <source>
        <dbReference type="PROSITE" id="PS51186"/>
    </source>
</evidence>
<keyword evidence="5" id="KW-1185">Reference proteome</keyword>
<keyword evidence="1" id="KW-0808">Transferase</keyword>
<keyword evidence="2" id="KW-0012">Acyltransferase</keyword>
<dbReference type="PANTHER" id="PTHR43626">
    <property type="entry name" value="ACYL-COA N-ACYLTRANSFERASE"/>
    <property type="match status" value="1"/>
</dbReference>
<organism evidence="4 5">
    <name type="scientific">Serratia grimesii</name>
    <dbReference type="NCBI Taxonomy" id="82995"/>
    <lineage>
        <taxon>Bacteria</taxon>
        <taxon>Pseudomonadati</taxon>
        <taxon>Pseudomonadota</taxon>
        <taxon>Gammaproteobacteria</taxon>
        <taxon>Enterobacterales</taxon>
        <taxon>Yersiniaceae</taxon>
        <taxon>Serratia</taxon>
    </lineage>
</organism>
<dbReference type="PANTHER" id="PTHR43626:SF4">
    <property type="entry name" value="GCN5-RELATED N-ACETYLTRANSFERASE 2, CHLOROPLASTIC"/>
    <property type="match status" value="1"/>
</dbReference>
<comment type="caution">
    <text evidence="4">The sequence shown here is derived from an EMBL/GenBank/DDBJ whole genome shotgun (WGS) entry which is preliminary data.</text>
</comment>
<dbReference type="Pfam" id="PF13508">
    <property type="entry name" value="Acetyltransf_7"/>
    <property type="match status" value="1"/>
</dbReference>
<evidence type="ECO:0000256" key="1">
    <source>
        <dbReference type="ARBA" id="ARBA00022679"/>
    </source>
</evidence>
<reference evidence="4 5" key="1">
    <citation type="submission" date="2014-03" db="EMBL/GenBank/DDBJ databases">
        <title>Draft genome sequence of the Serratia grimesii strain a2.</title>
        <authorList>
            <person name="Toymentseva A."/>
            <person name="Kazakov S."/>
            <person name="Giliazeva A."/>
            <person name="Ismagilova R."/>
            <person name="Shah R."/>
            <person name="Sharipova M."/>
            <person name="Khaitlina S."/>
            <person name="Mardanova A."/>
        </authorList>
    </citation>
    <scope>NUCLEOTIDE SEQUENCE [LARGE SCALE GENOMIC DNA]</scope>
    <source>
        <strain evidence="4 5">A2</strain>
    </source>
</reference>
<evidence type="ECO:0000313" key="4">
    <source>
        <dbReference type="EMBL" id="KFB87491.1"/>
    </source>
</evidence>
<sequence length="131" mass="14379">MYSVKQSVVSVDDFMRLRQISGLSLRPREGAERALPNSLYGVQIVVENHTVGMGRVVGDGGLNFEIVDVAVDPGHQGKGLGLQIMIHIMAYLERVAPAGAYITLMADVPPLYEKFGFKLSRPESEGMYLIK</sequence>
<name>A0ABR4U7E2_9GAMM</name>
<gene>
    <name evidence="4" type="ORF">CR62_12215</name>
</gene>
<dbReference type="Proteomes" id="UP000028721">
    <property type="component" value="Unassembled WGS sequence"/>
</dbReference>
<dbReference type="InterPro" id="IPR045039">
    <property type="entry name" value="NSI-like"/>
</dbReference>
<dbReference type="EMBL" id="JGVP01000027">
    <property type="protein sequence ID" value="KFB87491.1"/>
    <property type="molecule type" value="Genomic_DNA"/>
</dbReference>
<accession>A0ABR4U7E2</accession>